<keyword evidence="2" id="KW-1185">Reference proteome</keyword>
<comment type="caution">
    <text evidence="1">The sequence shown here is derived from an EMBL/GenBank/DDBJ whole genome shotgun (WGS) entry which is preliminary data.</text>
</comment>
<reference evidence="1 2" key="1">
    <citation type="submission" date="2021-03" db="EMBL/GenBank/DDBJ databases">
        <title>Genomic Encyclopedia of Type Strains, Phase IV (KMG-IV): sequencing the most valuable type-strain genomes for metagenomic binning, comparative biology and taxonomic classification.</title>
        <authorList>
            <person name="Goeker M."/>
        </authorList>
    </citation>
    <scope>NUCLEOTIDE SEQUENCE [LARGE SCALE GENOMIC DNA]</scope>
    <source>
        <strain evidence="1 2">DSM 15596</strain>
    </source>
</reference>
<protein>
    <submittedName>
        <fullName evidence="1">Uncharacterized protein</fullName>
    </submittedName>
</protein>
<sequence>MNINNEDIANQHVNDLRQELERCRLAQQTKATRNEAAGAVAGGAKTAGKWKALLDTIMMMGRRLL</sequence>
<evidence type="ECO:0000313" key="2">
    <source>
        <dbReference type="Proteomes" id="UP000706926"/>
    </source>
</evidence>
<dbReference type="EMBL" id="JAGGKI010000015">
    <property type="protein sequence ID" value="MBP1895580.1"/>
    <property type="molecule type" value="Genomic_DNA"/>
</dbReference>
<accession>A0ABS4FH79</accession>
<dbReference type="GeneID" id="95406586"/>
<dbReference type="Proteomes" id="UP000706926">
    <property type="component" value="Unassembled WGS sequence"/>
</dbReference>
<evidence type="ECO:0000313" key="1">
    <source>
        <dbReference type="EMBL" id="MBP1895580.1"/>
    </source>
</evidence>
<gene>
    <name evidence="1" type="ORF">J2Z18_004690</name>
</gene>
<name>A0ABS4FH79_9BACL</name>
<dbReference type="RefSeq" id="WP_007131499.1">
    <property type="nucleotide sequence ID" value="NZ_CP139098.1"/>
</dbReference>
<organism evidence="1 2">
    <name type="scientific">Paenibacillus lactis</name>
    <dbReference type="NCBI Taxonomy" id="228574"/>
    <lineage>
        <taxon>Bacteria</taxon>
        <taxon>Bacillati</taxon>
        <taxon>Bacillota</taxon>
        <taxon>Bacilli</taxon>
        <taxon>Bacillales</taxon>
        <taxon>Paenibacillaceae</taxon>
        <taxon>Paenibacillus</taxon>
    </lineage>
</organism>
<proteinExistence type="predicted"/>